<organism evidence="3 4">
    <name type="scientific">Levilinea saccharolytica</name>
    <dbReference type="NCBI Taxonomy" id="229921"/>
    <lineage>
        <taxon>Bacteria</taxon>
        <taxon>Bacillati</taxon>
        <taxon>Chloroflexota</taxon>
        <taxon>Anaerolineae</taxon>
        <taxon>Anaerolineales</taxon>
        <taxon>Anaerolineaceae</taxon>
        <taxon>Levilinea</taxon>
    </lineage>
</organism>
<feature type="region of interest" description="Disordered" evidence="2">
    <location>
        <begin position="646"/>
        <end position="668"/>
    </location>
</feature>
<reference evidence="3 4" key="1">
    <citation type="submission" date="2015-07" db="EMBL/GenBank/DDBJ databases">
        <title>Genome sequence of Levilinea saccharolytica DSM 16555.</title>
        <authorList>
            <person name="Hemp J."/>
            <person name="Ward L.M."/>
            <person name="Pace L.A."/>
            <person name="Fischer W.W."/>
        </authorList>
    </citation>
    <scope>NUCLEOTIDE SEQUENCE [LARGE SCALE GENOMIC DNA]</scope>
    <source>
        <strain evidence="3 4">KIBI-1</strain>
    </source>
</reference>
<evidence type="ECO:0000313" key="3">
    <source>
        <dbReference type="EMBL" id="KPL90883.1"/>
    </source>
</evidence>
<feature type="compositionally biased region" description="Acidic residues" evidence="2">
    <location>
        <begin position="659"/>
        <end position="668"/>
    </location>
</feature>
<comment type="caution">
    <text evidence="3">The sequence shown here is derived from an EMBL/GenBank/DDBJ whole genome shotgun (WGS) entry which is preliminary data.</text>
</comment>
<evidence type="ECO:0000313" key="4">
    <source>
        <dbReference type="Proteomes" id="UP000050501"/>
    </source>
</evidence>
<dbReference type="EMBL" id="LGCM01000008">
    <property type="protein sequence ID" value="KPL90883.1"/>
    <property type="molecule type" value="Genomic_DNA"/>
</dbReference>
<proteinExistence type="predicted"/>
<evidence type="ECO:0000256" key="1">
    <source>
        <dbReference type="SAM" id="Coils"/>
    </source>
</evidence>
<sequence>MKISELNQGRKTDDVFLSDPNYFSALPGSPFAYWVNNQIIGLFSKLPSLQKAGYSIQIGASSHSDFRFLRLTWEIPRFYKITSGKWINFAKGGEYSPYYYDIHLCINWNNKAQEIKEFISKQYPYLNGETDWLLHPESSYFRPGLTWPRRTNRFSVRCLPSNCIFADKGPAAFCQNDNPDDLLALLAVMNSSSFHNLVRILVAGTELAQSFEVGLIQQIPIPLNLSTAKKELAQYAYQAFEIIRQPYLDDETTNIFCFPGLIRTVHIGSSLNDQMNVIQQQENEARSKLLKLQQRINSLVEDLYGIPNLSGDGGIINGPSDENADGESETTFSASKPTSLVSDLVMWCIGVAFGRWDVRLSHNKELLPKIPGPFDPLPELSPGMLQTIENKNISSRNGPKEYPLRIPWLGILVDDKGHVDDIEQRIREVLLYVWQKNHESIEQEICQFLEVRSLRLFIQKPNLFFAFHLKRYSKSRRVAPIYWPLSTPSGSYTLWLYYHRLNDQTLYTCVNDFVDPKLKQVSEEAARLRLKKGRSAADEKELERLTDFERELRDFREELLRVAKFWKPNLNDGVEITAAPLWKLFQYKPWQKRLKETWQKLEAGEYDWAHLAYSIWPERVREKCKTDKSLAIAHDLEELYVEPEKPLKKGKPKKRAADEETEGWFDED</sequence>
<evidence type="ECO:0000256" key="2">
    <source>
        <dbReference type="SAM" id="MobiDB-lite"/>
    </source>
</evidence>
<accession>A0A0P6Z1H6</accession>
<dbReference type="Proteomes" id="UP000050501">
    <property type="component" value="Unassembled WGS sequence"/>
</dbReference>
<feature type="coiled-coil region" evidence="1">
    <location>
        <begin position="275"/>
        <end position="302"/>
    </location>
</feature>
<name>A0A0P6Z1H6_9CHLR</name>
<dbReference type="AlphaFoldDB" id="A0A0P6Z1H6"/>
<dbReference type="STRING" id="229921.ADN01_02100"/>
<dbReference type="REBASE" id="132879">
    <property type="entry name" value="LsaKIBI1ORF2100P"/>
</dbReference>
<keyword evidence="1" id="KW-0175">Coiled coil</keyword>
<dbReference type="PATRIC" id="fig|229921.5.peg.1193"/>
<keyword evidence="4" id="KW-1185">Reference proteome</keyword>
<gene>
    <name evidence="3" type="ORF">ADN01_02100</name>
</gene>
<protein>
    <submittedName>
        <fullName evidence="3">Uncharacterized protein</fullName>
    </submittedName>
</protein>